<evidence type="ECO:0000256" key="2">
    <source>
        <dbReference type="ARBA" id="ARBA00004651"/>
    </source>
</evidence>
<gene>
    <name evidence="15" type="ORF">DFQ59_11037</name>
</gene>
<comment type="subcellular location">
    <subcellularLocation>
        <location evidence="2">Cell membrane</location>
        <topology evidence="2">Multi-pass membrane protein</topology>
    </subcellularLocation>
</comment>
<dbReference type="SUPFAM" id="SSF55874">
    <property type="entry name" value="ATPase domain of HSP90 chaperone/DNA topoisomerase II/histidine kinase"/>
    <property type="match status" value="1"/>
</dbReference>
<keyword evidence="8" id="KW-0547">Nucleotide-binding</keyword>
<dbReference type="Gene3D" id="6.10.340.10">
    <property type="match status" value="1"/>
</dbReference>
<dbReference type="PROSITE" id="PS50109">
    <property type="entry name" value="HIS_KIN"/>
    <property type="match status" value="1"/>
</dbReference>
<organism evidence="15 16">
    <name type="scientific">Thioalbus denitrificans</name>
    <dbReference type="NCBI Taxonomy" id="547122"/>
    <lineage>
        <taxon>Bacteria</taxon>
        <taxon>Pseudomonadati</taxon>
        <taxon>Pseudomonadota</taxon>
        <taxon>Gammaproteobacteria</taxon>
        <taxon>Chromatiales</taxon>
        <taxon>Ectothiorhodospiraceae</taxon>
        <taxon>Thioalbus</taxon>
    </lineage>
</organism>
<evidence type="ECO:0000256" key="10">
    <source>
        <dbReference type="ARBA" id="ARBA00022840"/>
    </source>
</evidence>
<dbReference type="InterPro" id="IPR036097">
    <property type="entry name" value="HisK_dim/P_sf"/>
</dbReference>
<dbReference type="CDD" id="cd06225">
    <property type="entry name" value="HAMP"/>
    <property type="match status" value="1"/>
</dbReference>
<dbReference type="InterPro" id="IPR004358">
    <property type="entry name" value="Sig_transdc_His_kin-like_C"/>
</dbReference>
<dbReference type="InterPro" id="IPR036890">
    <property type="entry name" value="HATPase_C_sf"/>
</dbReference>
<evidence type="ECO:0000256" key="8">
    <source>
        <dbReference type="ARBA" id="ARBA00022741"/>
    </source>
</evidence>
<dbReference type="CDD" id="cd00075">
    <property type="entry name" value="HATPase"/>
    <property type="match status" value="1"/>
</dbReference>
<sequence length="642" mass="69484">MRLKTHLLLWILLATVVPLTALTLGATRYSEVVYREGVAEDIGATLNTVVGEISRRLQSDQEILRGLATVPALQDYLPVMATAARGDLHPDFFERTARLAGFLGTFQGIVPGFAIIRVLDRSANTLVKVENRRRSPNVFDGIESYPYAEVELNNAEFVAGLEALPAGEVTVTLLPQSRIARREAGQSLPLLDYILPLEAEGERLGYLAVNIRGEHIDHILDFAPRVYQGQLLIAELNPDDPARDGVLLFDDAGGSRFSDPKTPAEHMDGVLGGRLSRAVAERPFGLVEDRGAGRAVYYTEFLPYPDQLVSWVVAMGVDLQALGAPFAGIRLAIWAFAGLAVLLALLFSTAAARTVAAPVVRLAAGLKAFADGDRRRRVAVGGMDEVRELEESFNYMADTLERARQERDHAERMATQSAKLASVGQLAAGIGHEINNPLNNILQLAKLAERGLPEGAERARQDLRDLREETLRASRIVRDILNFARQVPPRRERFEVGPWLEETLDLARQVAARARVRLQAGSAPGLELVGDRGQLQQVLVNLLLNAVQASPAESMVEVAARAGDGALVISVADRGPGLPETDRDRLFDPFYTTKPVGQGTGLGLSIGLGIVEHHGGTLTLENRAGGGAVATIRLPPDADGSE</sequence>
<dbReference type="SUPFAM" id="SSF158472">
    <property type="entry name" value="HAMP domain-like"/>
    <property type="match status" value="1"/>
</dbReference>
<evidence type="ECO:0000313" key="16">
    <source>
        <dbReference type="Proteomes" id="UP000252707"/>
    </source>
</evidence>
<evidence type="ECO:0000256" key="12">
    <source>
        <dbReference type="SAM" id="Phobius"/>
    </source>
</evidence>
<feature type="transmembrane region" description="Helical" evidence="12">
    <location>
        <begin position="331"/>
        <end position="352"/>
    </location>
</feature>
<evidence type="ECO:0000313" key="15">
    <source>
        <dbReference type="EMBL" id="RCX26327.1"/>
    </source>
</evidence>
<evidence type="ECO:0000259" key="13">
    <source>
        <dbReference type="PROSITE" id="PS50109"/>
    </source>
</evidence>
<keyword evidence="10" id="KW-0067">ATP-binding</keyword>
<dbReference type="OrthoDB" id="1931120at2"/>
<dbReference type="EMBL" id="QPJY01000010">
    <property type="protein sequence ID" value="RCX26327.1"/>
    <property type="molecule type" value="Genomic_DNA"/>
</dbReference>
<proteinExistence type="predicted"/>
<feature type="domain" description="HAMP" evidence="14">
    <location>
        <begin position="353"/>
        <end position="405"/>
    </location>
</feature>
<dbReference type="SMART" id="SM00304">
    <property type="entry name" value="HAMP"/>
    <property type="match status" value="1"/>
</dbReference>
<dbReference type="Gene3D" id="3.30.565.10">
    <property type="entry name" value="Histidine kinase-like ATPase, C-terminal domain"/>
    <property type="match status" value="1"/>
</dbReference>
<feature type="domain" description="Histidine kinase" evidence="13">
    <location>
        <begin position="429"/>
        <end position="638"/>
    </location>
</feature>
<dbReference type="Pfam" id="PF00512">
    <property type="entry name" value="HisKA"/>
    <property type="match status" value="1"/>
</dbReference>
<dbReference type="RefSeq" id="WP_114280748.1">
    <property type="nucleotide sequence ID" value="NZ_QPJY01000010.1"/>
</dbReference>
<reference evidence="15 16" key="1">
    <citation type="submission" date="2018-07" db="EMBL/GenBank/DDBJ databases">
        <title>Genomic Encyclopedia of Type Strains, Phase IV (KMG-IV): sequencing the most valuable type-strain genomes for metagenomic binning, comparative biology and taxonomic classification.</title>
        <authorList>
            <person name="Goeker M."/>
        </authorList>
    </citation>
    <scope>NUCLEOTIDE SEQUENCE [LARGE SCALE GENOMIC DNA]</scope>
    <source>
        <strain evidence="15 16">DSM 26407</strain>
    </source>
</reference>
<keyword evidence="5" id="KW-0597">Phosphoprotein</keyword>
<evidence type="ECO:0000256" key="5">
    <source>
        <dbReference type="ARBA" id="ARBA00022553"/>
    </source>
</evidence>
<evidence type="ECO:0000256" key="6">
    <source>
        <dbReference type="ARBA" id="ARBA00022679"/>
    </source>
</evidence>
<dbReference type="EC" id="2.7.13.3" evidence="3"/>
<dbReference type="SMART" id="SM00388">
    <property type="entry name" value="HisKA"/>
    <property type="match status" value="1"/>
</dbReference>
<dbReference type="Proteomes" id="UP000252707">
    <property type="component" value="Unassembled WGS sequence"/>
</dbReference>
<protein>
    <recommendedName>
        <fullName evidence="3">histidine kinase</fullName>
        <ecNumber evidence="3">2.7.13.3</ecNumber>
    </recommendedName>
</protein>
<evidence type="ECO:0000256" key="7">
    <source>
        <dbReference type="ARBA" id="ARBA00022692"/>
    </source>
</evidence>
<dbReference type="GO" id="GO:0005886">
    <property type="term" value="C:plasma membrane"/>
    <property type="evidence" value="ECO:0007669"/>
    <property type="project" value="UniProtKB-SubCell"/>
</dbReference>
<dbReference type="InterPro" id="IPR003660">
    <property type="entry name" value="HAMP_dom"/>
</dbReference>
<dbReference type="InterPro" id="IPR050980">
    <property type="entry name" value="2C_sensor_his_kinase"/>
</dbReference>
<evidence type="ECO:0000256" key="4">
    <source>
        <dbReference type="ARBA" id="ARBA00022475"/>
    </source>
</evidence>
<accession>A0A369C0Y3</accession>
<keyword evidence="4" id="KW-1003">Cell membrane</keyword>
<dbReference type="InterPro" id="IPR029151">
    <property type="entry name" value="Sensor-like_sf"/>
</dbReference>
<dbReference type="InterPro" id="IPR003594">
    <property type="entry name" value="HATPase_dom"/>
</dbReference>
<dbReference type="Pfam" id="PF02518">
    <property type="entry name" value="HATPase_c"/>
    <property type="match status" value="1"/>
</dbReference>
<evidence type="ECO:0000256" key="9">
    <source>
        <dbReference type="ARBA" id="ARBA00022777"/>
    </source>
</evidence>
<keyword evidence="11 12" id="KW-1133">Transmembrane helix</keyword>
<name>A0A369C0Y3_9GAMM</name>
<keyword evidence="7 12" id="KW-0812">Transmembrane</keyword>
<dbReference type="PANTHER" id="PTHR44936:SF10">
    <property type="entry name" value="SENSOR PROTEIN RSTB"/>
    <property type="match status" value="1"/>
</dbReference>
<dbReference type="GO" id="GO:0005524">
    <property type="term" value="F:ATP binding"/>
    <property type="evidence" value="ECO:0007669"/>
    <property type="project" value="UniProtKB-KW"/>
</dbReference>
<dbReference type="Pfam" id="PF00672">
    <property type="entry name" value="HAMP"/>
    <property type="match status" value="1"/>
</dbReference>
<dbReference type="PANTHER" id="PTHR44936">
    <property type="entry name" value="SENSOR PROTEIN CREC"/>
    <property type="match status" value="1"/>
</dbReference>
<dbReference type="PRINTS" id="PR00344">
    <property type="entry name" value="BCTRLSENSOR"/>
</dbReference>
<comment type="catalytic activity">
    <reaction evidence="1">
        <text>ATP + protein L-histidine = ADP + protein N-phospho-L-histidine.</text>
        <dbReference type="EC" id="2.7.13.3"/>
    </reaction>
</comment>
<dbReference type="GO" id="GO:0000155">
    <property type="term" value="F:phosphorelay sensor kinase activity"/>
    <property type="evidence" value="ECO:0007669"/>
    <property type="project" value="InterPro"/>
</dbReference>
<keyword evidence="6" id="KW-0808">Transferase</keyword>
<dbReference type="InterPro" id="IPR005467">
    <property type="entry name" value="His_kinase_dom"/>
</dbReference>
<keyword evidence="9" id="KW-0418">Kinase</keyword>
<dbReference type="PROSITE" id="PS50885">
    <property type="entry name" value="HAMP"/>
    <property type="match status" value="1"/>
</dbReference>
<keyword evidence="16" id="KW-1185">Reference proteome</keyword>
<dbReference type="SMART" id="SM00387">
    <property type="entry name" value="HATPase_c"/>
    <property type="match status" value="1"/>
</dbReference>
<evidence type="ECO:0000256" key="3">
    <source>
        <dbReference type="ARBA" id="ARBA00012438"/>
    </source>
</evidence>
<evidence type="ECO:0000256" key="1">
    <source>
        <dbReference type="ARBA" id="ARBA00000085"/>
    </source>
</evidence>
<comment type="caution">
    <text evidence="15">The sequence shown here is derived from an EMBL/GenBank/DDBJ whole genome shotgun (WGS) entry which is preliminary data.</text>
</comment>
<dbReference type="AlphaFoldDB" id="A0A369C0Y3"/>
<dbReference type="SUPFAM" id="SSF103190">
    <property type="entry name" value="Sensory domain-like"/>
    <property type="match status" value="1"/>
</dbReference>
<dbReference type="CDD" id="cd00082">
    <property type="entry name" value="HisKA"/>
    <property type="match status" value="1"/>
</dbReference>
<evidence type="ECO:0000256" key="11">
    <source>
        <dbReference type="ARBA" id="ARBA00022989"/>
    </source>
</evidence>
<dbReference type="Gene3D" id="1.10.287.130">
    <property type="match status" value="1"/>
</dbReference>
<dbReference type="InterPro" id="IPR003661">
    <property type="entry name" value="HisK_dim/P_dom"/>
</dbReference>
<dbReference type="SUPFAM" id="SSF47384">
    <property type="entry name" value="Homodimeric domain of signal transducing histidine kinase"/>
    <property type="match status" value="1"/>
</dbReference>
<keyword evidence="12" id="KW-0472">Membrane</keyword>
<evidence type="ECO:0000259" key="14">
    <source>
        <dbReference type="PROSITE" id="PS50885"/>
    </source>
</evidence>